<gene>
    <name evidence="1" type="ORF">KI387_011123</name>
</gene>
<dbReference type="EMBL" id="JAHRHJ020000008">
    <property type="protein sequence ID" value="KAH9306719.1"/>
    <property type="molecule type" value="Genomic_DNA"/>
</dbReference>
<evidence type="ECO:0000313" key="1">
    <source>
        <dbReference type="EMBL" id="KAH9306719.1"/>
    </source>
</evidence>
<reference evidence="1 2" key="1">
    <citation type="journal article" date="2021" name="Nat. Plants">
        <title>The Taxus genome provides insights into paclitaxel biosynthesis.</title>
        <authorList>
            <person name="Xiong X."/>
            <person name="Gou J."/>
            <person name="Liao Q."/>
            <person name="Li Y."/>
            <person name="Zhou Q."/>
            <person name="Bi G."/>
            <person name="Li C."/>
            <person name="Du R."/>
            <person name="Wang X."/>
            <person name="Sun T."/>
            <person name="Guo L."/>
            <person name="Liang H."/>
            <person name="Lu P."/>
            <person name="Wu Y."/>
            <person name="Zhang Z."/>
            <person name="Ro D.K."/>
            <person name="Shang Y."/>
            <person name="Huang S."/>
            <person name="Yan J."/>
        </authorList>
    </citation>
    <scope>NUCLEOTIDE SEQUENCE [LARGE SCALE GENOMIC DNA]</scope>
    <source>
        <strain evidence="1">Ta-2019</strain>
    </source>
</reference>
<proteinExistence type="predicted"/>
<dbReference type="Proteomes" id="UP000824469">
    <property type="component" value="Unassembled WGS sequence"/>
</dbReference>
<comment type="caution">
    <text evidence="1">The sequence shown here is derived from an EMBL/GenBank/DDBJ whole genome shotgun (WGS) entry which is preliminary data.</text>
</comment>
<evidence type="ECO:0000313" key="2">
    <source>
        <dbReference type="Proteomes" id="UP000824469"/>
    </source>
</evidence>
<sequence length="70" mass="8370">MNLSCGSDAINPIKFQEDSWQKNEALYKTVTHQFSKIFIVILKMKFWCVPRGKDIAETWKKKFKQRFLKT</sequence>
<feature type="non-terminal residue" evidence="1">
    <location>
        <position position="70"/>
    </location>
</feature>
<dbReference type="AlphaFoldDB" id="A0AA38FMP2"/>
<keyword evidence="2" id="KW-1185">Reference proteome</keyword>
<name>A0AA38FMP2_TAXCH</name>
<organism evidence="1 2">
    <name type="scientific">Taxus chinensis</name>
    <name type="common">Chinese yew</name>
    <name type="synonym">Taxus wallichiana var. chinensis</name>
    <dbReference type="NCBI Taxonomy" id="29808"/>
    <lineage>
        <taxon>Eukaryota</taxon>
        <taxon>Viridiplantae</taxon>
        <taxon>Streptophyta</taxon>
        <taxon>Embryophyta</taxon>
        <taxon>Tracheophyta</taxon>
        <taxon>Spermatophyta</taxon>
        <taxon>Pinopsida</taxon>
        <taxon>Pinidae</taxon>
        <taxon>Conifers II</taxon>
        <taxon>Cupressales</taxon>
        <taxon>Taxaceae</taxon>
        <taxon>Taxus</taxon>
    </lineage>
</organism>
<accession>A0AA38FMP2</accession>
<protein>
    <submittedName>
        <fullName evidence="1">Uncharacterized protein</fullName>
    </submittedName>
</protein>